<organism evidence="2 3">
    <name type="scientific">Panagrolaimus davidi</name>
    <dbReference type="NCBI Taxonomy" id="227884"/>
    <lineage>
        <taxon>Eukaryota</taxon>
        <taxon>Metazoa</taxon>
        <taxon>Ecdysozoa</taxon>
        <taxon>Nematoda</taxon>
        <taxon>Chromadorea</taxon>
        <taxon>Rhabditida</taxon>
        <taxon>Tylenchina</taxon>
        <taxon>Panagrolaimomorpha</taxon>
        <taxon>Panagrolaimoidea</taxon>
        <taxon>Panagrolaimidae</taxon>
        <taxon>Panagrolaimus</taxon>
    </lineage>
</organism>
<evidence type="ECO:0000313" key="3">
    <source>
        <dbReference type="WBParaSite" id="PDA_v2.g1368.t1"/>
    </source>
</evidence>
<sequence length="255" mass="28957">MYESLPATILNQFKNFNVKNQNNRFYFLKLQQATKNGIVIEIKAVHGQKGDNIDCHKYINMGYFEANIFHRYLMDSKYICYRNATCFQVQANQCTSNFDHFNCTKDSLHTCSCDPTDLSNCQIESEIASSNFVFVQQFKQFVVASTNAKTYTISRSTGSSTKTVGGSGVLVTSLNEYDSLIIGGVTVRGRSKDPTKIYGFIHTEFTVAPLPTTQAPKIYTYDKDGIADFVFDWWIHIVCVLALIVFVIVFYKKCM</sequence>
<keyword evidence="1" id="KW-0812">Transmembrane</keyword>
<reference evidence="3" key="1">
    <citation type="submission" date="2022-11" db="UniProtKB">
        <authorList>
            <consortium name="WormBaseParasite"/>
        </authorList>
    </citation>
    <scope>IDENTIFICATION</scope>
</reference>
<keyword evidence="1" id="KW-0472">Membrane</keyword>
<proteinExistence type="predicted"/>
<evidence type="ECO:0000313" key="2">
    <source>
        <dbReference type="Proteomes" id="UP000887578"/>
    </source>
</evidence>
<accession>A0A914PFY6</accession>
<dbReference type="WBParaSite" id="PDA_v2.g1368.t1">
    <property type="protein sequence ID" value="PDA_v2.g1368.t1"/>
    <property type="gene ID" value="PDA_v2.g1368"/>
</dbReference>
<dbReference type="Proteomes" id="UP000887578">
    <property type="component" value="Unplaced"/>
</dbReference>
<keyword evidence="1" id="KW-1133">Transmembrane helix</keyword>
<feature type="transmembrane region" description="Helical" evidence="1">
    <location>
        <begin position="233"/>
        <end position="251"/>
    </location>
</feature>
<evidence type="ECO:0000256" key="1">
    <source>
        <dbReference type="SAM" id="Phobius"/>
    </source>
</evidence>
<name>A0A914PFY6_9BILA</name>
<protein>
    <submittedName>
        <fullName evidence="3">Peptidylprolyl isomerase</fullName>
    </submittedName>
</protein>
<dbReference type="AlphaFoldDB" id="A0A914PFY6"/>
<keyword evidence="2" id="KW-1185">Reference proteome</keyword>